<feature type="region of interest" description="Disordered" evidence="1">
    <location>
        <begin position="115"/>
        <end position="145"/>
    </location>
</feature>
<dbReference type="EMBL" id="CP019948">
    <property type="protein sequence ID" value="ARN80026.1"/>
    <property type="molecule type" value="Genomic_DNA"/>
</dbReference>
<accession>A0A1W6MR56</accession>
<evidence type="ECO:0000256" key="2">
    <source>
        <dbReference type="SAM" id="SignalP"/>
    </source>
</evidence>
<feature type="chain" id="PRO_5012868246" description="Porin" evidence="2">
    <location>
        <begin position="32"/>
        <end position="149"/>
    </location>
</feature>
<evidence type="ECO:0000256" key="1">
    <source>
        <dbReference type="SAM" id="MobiDB-lite"/>
    </source>
</evidence>
<keyword evidence="2" id="KW-0732">Signal</keyword>
<organism evidence="3 4">
    <name type="scientific">Methylocystis bryophila</name>
    <dbReference type="NCBI Taxonomy" id="655015"/>
    <lineage>
        <taxon>Bacteria</taxon>
        <taxon>Pseudomonadati</taxon>
        <taxon>Pseudomonadota</taxon>
        <taxon>Alphaproteobacteria</taxon>
        <taxon>Hyphomicrobiales</taxon>
        <taxon>Methylocystaceae</taxon>
        <taxon>Methylocystis</taxon>
    </lineage>
</organism>
<evidence type="ECO:0000313" key="3">
    <source>
        <dbReference type="EMBL" id="ARN80026.1"/>
    </source>
</evidence>
<feature type="signal peptide" evidence="2">
    <location>
        <begin position="1"/>
        <end position="31"/>
    </location>
</feature>
<evidence type="ECO:0008006" key="5">
    <source>
        <dbReference type="Google" id="ProtNLM"/>
    </source>
</evidence>
<dbReference type="KEGG" id="mbry:B1812_01835"/>
<feature type="region of interest" description="Disordered" evidence="1">
    <location>
        <begin position="28"/>
        <end position="72"/>
    </location>
</feature>
<proteinExistence type="predicted"/>
<dbReference type="Proteomes" id="UP000193978">
    <property type="component" value="Chromosome"/>
</dbReference>
<evidence type="ECO:0000313" key="4">
    <source>
        <dbReference type="Proteomes" id="UP000193978"/>
    </source>
</evidence>
<feature type="compositionally biased region" description="Polar residues" evidence="1">
    <location>
        <begin position="120"/>
        <end position="138"/>
    </location>
</feature>
<gene>
    <name evidence="3" type="ORF">B1812_01835</name>
</gene>
<protein>
    <recommendedName>
        <fullName evidence="5">Porin</fullName>
    </recommendedName>
</protein>
<name>A0A1W6MR56_9HYPH</name>
<dbReference type="AlphaFoldDB" id="A0A1W6MR56"/>
<keyword evidence="4" id="KW-1185">Reference proteome</keyword>
<reference evidence="3 4" key="1">
    <citation type="submission" date="2017-02" db="EMBL/GenBank/DDBJ databases">
        <authorList>
            <person name="Peterson S.W."/>
        </authorList>
    </citation>
    <scope>NUCLEOTIDE SEQUENCE [LARGE SCALE GENOMIC DNA]</scope>
    <source>
        <strain evidence="3 4">S285</strain>
    </source>
</reference>
<sequence length="149" mass="15556">MEIKDALVTPRSKLLLAAVTALFIAPSAGLAEEASPPPPEKKAGPIAARRKHAQTSASKPVAQKPAEASDCPRAHYKGDPVCFGAEDDAALPLPSRASGEAAPKRVEDVTLTAKPRLNQPVESPNYFNNPNPRPSTNDVGGGVGVGFHF</sequence>